<dbReference type="EMBL" id="JAUEPU010000007">
    <property type="protein sequence ID" value="KAK0501084.1"/>
    <property type="molecule type" value="Genomic_DNA"/>
</dbReference>
<accession>A0AA39QF09</accession>
<comment type="caution">
    <text evidence="2">The sequence shown here is derived from an EMBL/GenBank/DDBJ whole genome shotgun (WGS) entry which is preliminary data.</text>
</comment>
<gene>
    <name evidence="2" type="ORF">EDD18DRAFT_1348552</name>
</gene>
<dbReference type="Proteomes" id="UP001175228">
    <property type="component" value="Unassembled WGS sequence"/>
</dbReference>
<evidence type="ECO:0000313" key="2">
    <source>
        <dbReference type="EMBL" id="KAK0501084.1"/>
    </source>
</evidence>
<dbReference type="AlphaFoldDB" id="A0AA39QF09"/>
<evidence type="ECO:0000256" key="1">
    <source>
        <dbReference type="SAM" id="MobiDB-lite"/>
    </source>
</evidence>
<organism evidence="2 3">
    <name type="scientific">Armillaria luteobubalina</name>
    <dbReference type="NCBI Taxonomy" id="153913"/>
    <lineage>
        <taxon>Eukaryota</taxon>
        <taxon>Fungi</taxon>
        <taxon>Dikarya</taxon>
        <taxon>Basidiomycota</taxon>
        <taxon>Agaricomycotina</taxon>
        <taxon>Agaricomycetes</taxon>
        <taxon>Agaricomycetidae</taxon>
        <taxon>Agaricales</taxon>
        <taxon>Marasmiineae</taxon>
        <taxon>Physalacriaceae</taxon>
        <taxon>Armillaria</taxon>
    </lineage>
</organism>
<sequence length="158" mass="16986">MPSDPSLTILACRSSLKSVKRTPHSSSTSEERVAAAPIFDGDGWFFPVDSSPCPPSSKLGKVSCCGVSSPVAMSDSRPSGSRIPQPFSDLPPFDEPDWPHLPPAQTIHSAKKSSITVVVESPTIVTARPAPTSMKIICWLEVRPIPETYRVLHSLGNH</sequence>
<reference evidence="2" key="1">
    <citation type="submission" date="2023-06" db="EMBL/GenBank/DDBJ databases">
        <authorList>
            <consortium name="Lawrence Berkeley National Laboratory"/>
            <person name="Ahrendt S."/>
            <person name="Sahu N."/>
            <person name="Indic B."/>
            <person name="Wong-Bajracharya J."/>
            <person name="Merenyi Z."/>
            <person name="Ke H.-M."/>
            <person name="Monk M."/>
            <person name="Kocsube S."/>
            <person name="Drula E."/>
            <person name="Lipzen A."/>
            <person name="Balint B."/>
            <person name="Henrissat B."/>
            <person name="Andreopoulos B."/>
            <person name="Martin F.M."/>
            <person name="Harder C.B."/>
            <person name="Rigling D."/>
            <person name="Ford K.L."/>
            <person name="Foster G.D."/>
            <person name="Pangilinan J."/>
            <person name="Papanicolaou A."/>
            <person name="Barry K."/>
            <person name="LaButti K."/>
            <person name="Viragh M."/>
            <person name="Koriabine M."/>
            <person name="Yan M."/>
            <person name="Riley R."/>
            <person name="Champramary S."/>
            <person name="Plett K.L."/>
            <person name="Tsai I.J."/>
            <person name="Slot J."/>
            <person name="Sipos G."/>
            <person name="Plett J."/>
            <person name="Nagy L.G."/>
            <person name="Grigoriev I.V."/>
        </authorList>
    </citation>
    <scope>NUCLEOTIDE SEQUENCE</scope>
    <source>
        <strain evidence="2">HWK02</strain>
    </source>
</reference>
<name>A0AA39QF09_9AGAR</name>
<proteinExistence type="predicted"/>
<evidence type="ECO:0000313" key="3">
    <source>
        <dbReference type="Proteomes" id="UP001175228"/>
    </source>
</evidence>
<feature type="region of interest" description="Disordered" evidence="1">
    <location>
        <begin position="72"/>
        <end position="96"/>
    </location>
</feature>
<keyword evidence="3" id="KW-1185">Reference proteome</keyword>
<protein>
    <submittedName>
        <fullName evidence="2">Uncharacterized protein</fullName>
    </submittedName>
</protein>